<accession>A0A3B0PKH1</accession>
<proteinExistence type="predicted"/>
<evidence type="ECO:0000313" key="1">
    <source>
        <dbReference type="EMBL" id="SYV90571.1"/>
    </source>
</evidence>
<keyword evidence="1" id="KW-0378">Hydrolase</keyword>
<dbReference type="EC" id="3.4.21.53" evidence="1"/>
<dbReference type="Proteomes" id="UP000259864">
    <property type="component" value="Chromosome 1"/>
</dbReference>
<dbReference type="EMBL" id="LS991949">
    <property type="protein sequence ID" value="SYV90571.1"/>
    <property type="molecule type" value="Genomic_DNA"/>
</dbReference>
<feature type="non-terminal residue" evidence="1">
    <location>
        <position position="86"/>
    </location>
</feature>
<dbReference type="GO" id="GO:0004252">
    <property type="term" value="F:serine-type endopeptidase activity"/>
    <property type="evidence" value="ECO:0007669"/>
    <property type="project" value="UniProtKB-EC"/>
</dbReference>
<reference evidence="2" key="1">
    <citation type="submission" date="2018-06" db="EMBL/GenBank/DDBJ databases">
        <authorList>
            <consortium name="Pathogen Informatics"/>
        </authorList>
    </citation>
    <scope>NUCLEOTIDE SEQUENCE [LARGE SCALE GENOMIC DNA]</scope>
    <source>
        <strain evidence="2">NCTC10135</strain>
    </source>
</reference>
<dbReference type="KEGG" id="mala:NCTC10135_01095"/>
<gene>
    <name evidence="1" type="primary">lon</name>
    <name evidence="1" type="ORF">NCTC10135_01095</name>
</gene>
<organism evidence="1 2">
    <name type="scientific">Metamycoplasma alkalescens</name>
    <dbReference type="NCBI Taxonomy" id="45363"/>
    <lineage>
        <taxon>Bacteria</taxon>
        <taxon>Bacillati</taxon>
        <taxon>Mycoplasmatota</taxon>
        <taxon>Mycoplasmoidales</taxon>
        <taxon>Metamycoplasmataceae</taxon>
        <taxon>Metamycoplasma</taxon>
    </lineage>
</organism>
<dbReference type="Gene3D" id="1.20.5.5270">
    <property type="match status" value="1"/>
</dbReference>
<dbReference type="AlphaFoldDB" id="A0A3B0PKH1"/>
<keyword evidence="1" id="KW-0645">Protease</keyword>
<sequence length="86" mass="10003">MNEEMENSQRDFLLREKIKQLRQMLNDDSSNNAEKIEKDPEESKRYPSYVLEALKAEQARLASMMASSPEANISKNFIDLILALPW</sequence>
<name>A0A3B0PKH1_9BACT</name>
<evidence type="ECO:0000313" key="2">
    <source>
        <dbReference type="Proteomes" id="UP000259864"/>
    </source>
</evidence>
<dbReference type="GO" id="GO:0006508">
    <property type="term" value="P:proteolysis"/>
    <property type="evidence" value="ECO:0007669"/>
    <property type="project" value="UniProtKB-KW"/>
</dbReference>
<protein>
    <submittedName>
        <fullName evidence="1">Lon protease</fullName>
        <ecNumber evidence="1">3.4.21.53</ecNumber>
    </submittedName>
</protein>